<evidence type="ECO:0000313" key="2">
    <source>
        <dbReference type="Proteomes" id="UP000220841"/>
    </source>
</evidence>
<name>A0A2A8HFC2_9BACI</name>
<dbReference type="AlphaFoldDB" id="A0A2A8HFC2"/>
<evidence type="ECO:0000313" key="1">
    <source>
        <dbReference type="EMBL" id="PEQ06932.1"/>
    </source>
</evidence>
<organism evidence="1 2">
    <name type="scientific">Bacillus toyonensis</name>
    <dbReference type="NCBI Taxonomy" id="155322"/>
    <lineage>
        <taxon>Bacteria</taxon>
        <taxon>Bacillati</taxon>
        <taxon>Bacillota</taxon>
        <taxon>Bacilli</taxon>
        <taxon>Bacillales</taxon>
        <taxon>Bacillaceae</taxon>
        <taxon>Bacillus</taxon>
        <taxon>Bacillus cereus group</taxon>
    </lineage>
</organism>
<sequence length="120" mass="14134">MHFTFTKQADDFVFTNVCPELLDLNRLNRDDVIGETIDTASGIGDTVTRDKLKQLYTLAWNQKRVLYYYFPDKNPDIFIIVYLKPHNNPNQIMEVIGRCVPVYKKKLKHPLRHADQFLSF</sequence>
<reference evidence="1 2" key="1">
    <citation type="submission" date="2017-09" db="EMBL/GenBank/DDBJ databases">
        <title>Large-scale bioinformatics analysis of Bacillus genomes uncovers conserved roles of natural products in bacterial physiology.</title>
        <authorList>
            <consortium name="Agbiome Team Llc"/>
            <person name="Bleich R.M."/>
            <person name="Grubbs K.J."/>
            <person name="Santa Maria K.C."/>
            <person name="Allen S.E."/>
            <person name="Farag S."/>
            <person name="Shank E.A."/>
            <person name="Bowers A."/>
        </authorList>
    </citation>
    <scope>NUCLEOTIDE SEQUENCE [LARGE SCALE GENOMIC DNA]</scope>
    <source>
        <strain evidence="1 2">AFS021349</strain>
    </source>
</reference>
<protein>
    <submittedName>
        <fullName evidence="1">Uncharacterized protein</fullName>
    </submittedName>
</protein>
<proteinExistence type="predicted"/>
<accession>A0A2A8HFC2</accession>
<dbReference type="EMBL" id="NUBY01000049">
    <property type="protein sequence ID" value="PEQ06932.1"/>
    <property type="molecule type" value="Genomic_DNA"/>
</dbReference>
<gene>
    <name evidence="1" type="ORF">CN585_14035</name>
</gene>
<comment type="caution">
    <text evidence="1">The sequence shown here is derived from an EMBL/GenBank/DDBJ whole genome shotgun (WGS) entry which is preliminary data.</text>
</comment>
<dbReference type="Proteomes" id="UP000220841">
    <property type="component" value="Unassembled WGS sequence"/>
</dbReference>